<dbReference type="InterPro" id="IPR020598">
    <property type="entry name" value="rRNA_Ade_methylase_Trfase_N"/>
</dbReference>
<gene>
    <name evidence="7" type="ORF">HDA37_004796</name>
</gene>
<dbReference type="InterPro" id="IPR001737">
    <property type="entry name" value="KsgA/Erm"/>
</dbReference>
<protein>
    <submittedName>
        <fullName evidence="7">23S rRNA (Adenine-N6)-dimethyltransferase</fullName>
        <ecNumber evidence="7">2.1.1.184</ecNumber>
    </submittedName>
</protein>
<dbReference type="GO" id="GO:0005829">
    <property type="term" value="C:cytosol"/>
    <property type="evidence" value="ECO:0007669"/>
    <property type="project" value="TreeGrafter"/>
</dbReference>
<dbReference type="GO" id="GO:0000179">
    <property type="term" value="F:rRNA (adenine-N6,N6-)-dimethyltransferase activity"/>
    <property type="evidence" value="ECO:0007669"/>
    <property type="project" value="UniProtKB-UniRule"/>
</dbReference>
<evidence type="ECO:0000313" key="7">
    <source>
        <dbReference type="EMBL" id="NYG04511.1"/>
    </source>
</evidence>
<accession>A0A852WB08</accession>
<feature type="binding site" evidence="5">
    <location>
        <position position="104"/>
    </location>
    <ligand>
        <name>S-adenosyl-L-methionine</name>
        <dbReference type="ChEBI" id="CHEBI:59789"/>
    </ligand>
</feature>
<keyword evidence="2 5" id="KW-0808">Transferase</keyword>
<keyword evidence="4 5" id="KW-0694">RNA-binding</keyword>
<feature type="binding site" evidence="5">
    <location>
        <position position="17"/>
    </location>
    <ligand>
        <name>S-adenosyl-L-methionine</name>
        <dbReference type="ChEBI" id="CHEBI:59789"/>
    </ligand>
</feature>
<dbReference type="Pfam" id="PF00398">
    <property type="entry name" value="RrnaAD"/>
    <property type="match status" value="1"/>
</dbReference>
<keyword evidence="3 5" id="KW-0949">S-adenosyl-L-methionine</keyword>
<sequence>MRSPLPRPLGRYEHGQNFLVDASVPAALAAVVAGYPPRPLLELGPGDGALTAALLRLPGRPLTAVELDPHRVARLRRRFGDAVTVVHGDLLDARLDRPVDVVSNVPYAVTTPLLRRLLGAPRWAHALLLVQWEVARKRAAVGGTSALTARWWPWFTFTLHDRVPARAFRPVPAVDGGVLEIARRDVPLLDARPRDHHRMVDAVFTGRGRGVVDVVGRRFGRALARDWARECGLGPRALPRDLDAGQWVRLHARVAGRG</sequence>
<keyword evidence="1 5" id="KW-0489">Methyltransferase</keyword>
<dbReference type="PANTHER" id="PTHR11727">
    <property type="entry name" value="DIMETHYLADENOSINE TRANSFERASE"/>
    <property type="match status" value="1"/>
</dbReference>
<proteinExistence type="inferred from homology"/>
<dbReference type="NCBIfam" id="NF000499">
    <property type="entry name" value="Erm23S_rRNA_broad"/>
    <property type="match status" value="1"/>
</dbReference>
<evidence type="ECO:0000256" key="1">
    <source>
        <dbReference type="ARBA" id="ARBA00022603"/>
    </source>
</evidence>
<reference evidence="7 8" key="1">
    <citation type="submission" date="2020-07" db="EMBL/GenBank/DDBJ databases">
        <title>Sequencing the genomes of 1000 actinobacteria strains.</title>
        <authorList>
            <person name="Klenk H.-P."/>
        </authorList>
    </citation>
    <scope>NUCLEOTIDE SEQUENCE [LARGE SCALE GENOMIC DNA]</scope>
    <source>
        <strain evidence="7 8">DSM 44749</strain>
    </source>
</reference>
<dbReference type="SUPFAM" id="SSF53335">
    <property type="entry name" value="S-adenosyl-L-methionine-dependent methyltransferases"/>
    <property type="match status" value="1"/>
</dbReference>
<dbReference type="EMBL" id="JACCCZ010000001">
    <property type="protein sequence ID" value="NYG04511.1"/>
    <property type="molecule type" value="Genomic_DNA"/>
</dbReference>
<dbReference type="InterPro" id="IPR029063">
    <property type="entry name" value="SAM-dependent_MTases_sf"/>
</dbReference>
<evidence type="ECO:0000256" key="2">
    <source>
        <dbReference type="ARBA" id="ARBA00022679"/>
    </source>
</evidence>
<feature type="binding site" evidence="5">
    <location>
        <position position="19"/>
    </location>
    <ligand>
        <name>S-adenosyl-L-methionine</name>
        <dbReference type="ChEBI" id="CHEBI:59789"/>
    </ligand>
</feature>
<dbReference type="GO" id="GO:0003723">
    <property type="term" value="F:RNA binding"/>
    <property type="evidence" value="ECO:0007669"/>
    <property type="project" value="UniProtKB-UniRule"/>
</dbReference>
<dbReference type="SMART" id="SM00650">
    <property type="entry name" value="rADc"/>
    <property type="match status" value="1"/>
</dbReference>
<dbReference type="AlphaFoldDB" id="A0A852WB08"/>
<dbReference type="Proteomes" id="UP000549695">
    <property type="component" value="Unassembled WGS sequence"/>
</dbReference>
<dbReference type="PROSITE" id="PS01131">
    <property type="entry name" value="RRNA_A_DIMETH"/>
    <property type="match status" value="1"/>
</dbReference>
<feature type="binding site" evidence="5">
    <location>
        <position position="89"/>
    </location>
    <ligand>
        <name>S-adenosyl-L-methionine</name>
        <dbReference type="ChEBI" id="CHEBI:59789"/>
    </ligand>
</feature>
<dbReference type="GO" id="GO:0052910">
    <property type="term" value="F:23S rRNA (adenine(2085)-N(6))-dimethyltransferase activity"/>
    <property type="evidence" value="ECO:0007669"/>
    <property type="project" value="UniProtKB-EC"/>
</dbReference>
<dbReference type="InterPro" id="IPR020596">
    <property type="entry name" value="rRNA_Ade_Mease_Trfase_CS"/>
</dbReference>
<keyword evidence="8" id="KW-1185">Reference proteome</keyword>
<organism evidence="7 8">
    <name type="scientific">Pseudonocardia alni</name>
    <name type="common">Amycolata alni</name>
    <dbReference type="NCBI Taxonomy" id="33907"/>
    <lineage>
        <taxon>Bacteria</taxon>
        <taxon>Bacillati</taxon>
        <taxon>Actinomycetota</taxon>
        <taxon>Actinomycetes</taxon>
        <taxon>Pseudonocardiales</taxon>
        <taxon>Pseudonocardiaceae</taxon>
        <taxon>Pseudonocardia</taxon>
    </lineage>
</organism>
<feature type="domain" description="Ribosomal RNA adenine methylase transferase N-terminal" evidence="6">
    <location>
        <begin position="24"/>
        <end position="185"/>
    </location>
</feature>
<dbReference type="PROSITE" id="PS51689">
    <property type="entry name" value="SAM_RNA_A_N6_MT"/>
    <property type="match status" value="1"/>
</dbReference>
<evidence type="ECO:0000259" key="6">
    <source>
        <dbReference type="SMART" id="SM00650"/>
    </source>
</evidence>
<comment type="caution">
    <text evidence="7">The sequence shown here is derived from an EMBL/GenBank/DDBJ whole genome shotgun (WGS) entry which is preliminary data.</text>
</comment>
<evidence type="ECO:0000256" key="4">
    <source>
        <dbReference type="ARBA" id="ARBA00022884"/>
    </source>
</evidence>
<evidence type="ECO:0000256" key="3">
    <source>
        <dbReference type="ARBA" id="ARBA00022691"/>
    </source>
</evidence>
<dbReference type="CDD" id="cd02440">
    <property type="entry name" value="AdoMet_MTases"/>
    <property type="match status" value="1"/>
</dbReference>
<feature type="binding site" evidence="5">
    <location>
        <position position="44"/>
    </location>
    <ligand>
        <name>S-adenosyl-L-methionine</name>
        <dbReference type="ChEBI" id="CHEBI:59789"/>
    </ligand>
</feature>
<evidence type="ECO:0000256" key="5">
    <source>
        <dbReference type="PROSITE-ProRule" id="PRU01026"/>
    </source>
</evidence>
<feature type="binding site" evidence="5">
    <location>
        <position position="66"/>
    </location>
    <ligand>
        <name>S-adenosyl-L-methionine</name>
        <dbReference type="ChEBI" id="CHEBI:59789"/>
    </ligand>
</feature>
<dbReference type="EC" id="2.1.1.184" evidence="7"/>
<name>A0A852WB08_PSEA5</name>
<evidence type="ECO:0000313" key="8">
    <source>
        <dbReference type="Proteomes" id="UP000549695"/>
    </source>
</evidence>
<dbReference type="Gene3D" id="3.40.50.150">
    <property type="entry name" value="Vaccinia Virus protein VP39"/>
    <property type="match status" value="1"/>
</dbReference>
<comment type="similarity">
    <text evidence="5">Belongs to the class I-like SAM-binding methyltransferase superfamily. rRNA adenine N(6)-methyltransferase family.</text>
</comment>
<dbReference type="PANTHER" id="PTHR11727:SF7">
    <property type="entry name" value="DIMETHYLADENOSINE TRANSFERASE-RELATED"/>
    <property type="match status" value="1"/>
</dbReference>